<dbReference type="AlphaFoldDB" id="A0A8C4X252"/>
<keyword evidence="6 17" id="KW-0812">Transmembrane</keyword>
<evidence type="ECO:0000256" key="4">
    <source>
        <dbReference type="ARBA" id="ARBA00022475"/>
    </source>
</evidence>
<evidence type="ECO:0000256" key="17">
    <source>
        <dbReference type="SAM" id="Phobius"/>
    </source>
</evidence>
<reference evidence="20" key="2">
    <citation type="submission" date="2025-09" db="UniProtKB">
        <authorList>
            <consortium name="Ensembl"/>
        </authorList>
    </citation>
    <scope>IDENTIFICATION</scope>
</reference>
<evidence type="ECO:0000256" key="8">
    <source>
        <dbReference type="ARBA" id="ARBA00022729"/>
    </source>
</evidence>
<evidence type="ECO:0000256" key="10">
    <source>
        <dbReference type="ARBA" id="ARBA00022837"/>
    </source>
</evidence>
<keyword evidence="10 16" id="KW-0106">Calcium</keyword>
<keyword evidence="11" id="KW-0130">Cell adhesion</keyword>
<protein>
    <recommendedName>
        <fullName evidence="19">Cadherin domain-containing protein</fullName>
    </recommendedName>
</protein>
<dbReference type="GO" id="GO:0044331">
    <property type="term" value="P:cell-cell adhesion mediated by cadherin"/>
    <property type="evidence" value="ECO:0007669"/>
    <property type="project" value="TreeGrafter"/>
</dbReference>
<keyword evidence="4" id="KW-1003">Cell membrane</keyword>
<dbReference type="InterPro" id="IPR020894">
    <property type="entry name" value="Cadherin_CS"/>
</dbReference>
<dbReference type="GO" id="GO:0016339">
    <property type="term" value="P:calcium-dependent cell-cell adhesion via plasma membrane cell adhesion molecules"/>
    <property type="evidence" value="ECO:0007669"/>
    <property type="project" value="TreeGrafter"/>
</dbReference>
<dbReference type="GO" id="GO:0034332">
    <property type="term" value="P:adherens junction organization"/>
    <property type="evidence" value="ECO:0007669"/>
    <property type="project" value="TreeGrafter"/>
</dbReference>
<dbReference type="GO" id="GO:0008013">
    <property type="term" value="F:beta-catenin binding"/>
    <property type="evidence" value="ECO:0007669"/>
    <property type="project" value="TreeGrafter"/>
</dbReference>
<evidence type="ECO:0000256" key="16">
    <source>
        <dbReference type="PROSITE-ProRule" id="PRU00043"/>
    </source>
</evidence>
<dbReference type="GO" id="GO:0016477">
    <property type="term" value="P:cell migration"/>
    <property type="evidence" value="ECO:0007669"/>
    <property type="project" value="TreeGrafter"/>
</dbReference>
<feature type="domain" description="Cadherin" evidence="19">
    <location>
        <begin position="268"/>
        <end position="365"/>
    </location>
</feature>
<dbReference type="PANTHER" id="PTHR24027:SF78">
    <property type="entry name" value="CADHERIN-LIKE PROTEIN 26"/>
    <property type="match status" value="1"/>
</dbReference>
<dbReference type="InterPro" id="IPR002126">
    <property type="entry name" value="Cadherin-like_dom"/>
</dbReference>
<evidence type="ECO:0000313" key="21">
    <source>
        <dbReference type="Proteomes" id="UP000694388"/>
    </source>
</evidence>
<dbReference type="GO" id="GO:0030057">
    <property type="term" value="C:desmosome"/>
    <property type="evidence" value="ECO:0007669"/>
    <property type="project" value="UniProtKB-SubCell"/>
</dbReference>
<dbReference type="Gene3D" id="2.60.40.60">
    <property type="entry name" value="Cadherins"/>
    <property type="match status" value="5"/>
</dbReference>
<dbReference type="PRINTS" id="PR00205">
    <property type="entry name" value="CADHERIN"/>
</dbReference>
<dbReference type="FunFam" id="2.60.40.60:FF:000095">
    <property type="entry name" value="Cadherin 13"/>
    <property type="match status" value="1"/>
</dbReference>
<feature type="domain" description="Cadherin" evidence="19">
    <location>
        <begin position="29"/>
        <end position="139"/>
    </location>
</feature>
<evidence type="ECO:0000259" key="19">
    <source>
        <dbReference type="PROSITE" id="PS50268"/>
    </source>
</evidence>
<keyword evidence="7" id="KW-0479">Metal-binding</keyword>
<keyword evidence="21" id="KW-1185">Reference proteome</keyword>
<feature type="chain" id="PRO_5034193938" description="Cadherin domain-containing protein" evidence="18">
    <location>
        <begin position="21"/>
        <end position="660"/>
    </location>
</feature>
<dbReference type="PROSITE" id="PS00232">
    <property type="entry name" value="CADHERIN_1"/>
    <property type="match status" value="2"/>
</dbReference>
<dbReference type="GO" id="GO:0016342">
    <property type="term" value="C:catenin complex"/>
    <property type="evidence" value="ECO:0007669"/>
    <property type="project" value="TreeGrafter"/>
</dbReference>
<dbReference type="Proteomes" id="UP000694388">
    <property type="component" value="Unplaced"/>
</dbReference>
<keyword evidence="15" id="KW-0325">Glycoprotein</keyword>
<keyword evidence="9" id="KW-0677">Repeat</keyword>
<organism evidence="20 21">
    <name type="scientific">Eptatretus burgeri</name>
    <name type="common">Inshore hagfish</name>
    <dbReference type="NCBI Taxonomy" id="7764"/>
    <lineage>
        <taxon>Eukaryota</taxon>
        <taxon>Metazoa</taxon>
        <taxon>Chordata</taxon>
        <taxon>Craniata</taxon>
        <taxon>Vertebrata</taxon>
        <taxon>Cyclostomata</taxon>
        <taxon>Myxini</taxon>
        <taxon>Myxiniformes</taxon>
        <taxon>Myxinidae</taxon>
        <taxon>Eptatretinae</taxon>
        <taxon>Eptatretus</taxon>
    </lineage>
</organism>
<dbReference type="PANTHER" id="PTHR24027">
    <property type="entry name" value="CADHERIN-23"/>
    <property type="match status" value="1"/>
</dbReference>
<dbReference type="Ensembl" id="ENSEBUT00000027762.1">
    <property type="protein sequence ID" value="ENSEBUP00000027186.1"/>
    <property type="gene ID" value="ENSEBUG00000016685.1"/>
</dbReference>
<dbReference type="FunFam" id="2.60.40.60:FF:000019">
    <property type="entry name" value="Cadherin 2"/>
    <property type="match status" value="1"/>
</dbReference>
<evidence type="ECO:0000256" key="2">
    <source>
        <dbReference type="ARBA" id="ARBA00004496"/>
    </source>
</evidence>
<evidence type="ECO:0000256" key="14">
    <source>
        <dbReference type="ARBA" id="ARBA00023136"/>
    </source>
</evidence>
<keyword evidence="13 17" id="KW-1133">Transmembrane helix</keyword>
<evidence type="ECO:0000256" key="9">
    <source>
        <dbReference type="ARBA" id="ARBA00022737"/>
    </source>
</evidence>
<dbReference type="Pfam" id="PF00028">
    <property type="entry name" value="Cadherin"/>
    <property type="match status" value="4"/>
</dbReference>
<evidence type="ECO:0000256" key="7">
    <source>
        <dbReference type="ARBA" id="ARBA00022723"/>
    </source>
</evidence>
<evidence type="ECO:0000256" key="12">
    <source>
        <dbReference type="ARBA" id="ARBA00022949"/>
    </source>
</evidence>
<keyword evidence="5" id="KW-0963">Cytoplasm</keyword>
<dbReference type="GO" id="GO:0005509">
    <property type="term" value="F:calcium ion binding"/>
    <property type="evidence" value="ECO:0007669"/>
    <property type="project" value="UniProtKB-UniRule"/>
</dbReference>
<dbReference type="PROSITE" id="PS50268">
    <property type="entry name" value="CADHERIN_2"/>
    <property type="match status" value="4"/>
</dbReference>
<accession>A0A8C4X252</accession>
<dbReference type="FunFam" id="2.60.40.60:FF:000068">
    <property type="entry name" value="Desmoglein 1"/>
    <property type="match status" value="1"/>
</dbReference>
<dbReference type="GO" id="GO:0007043">
    <property type="term" value="P:cell-cell junction assembly"/>
    <property type="evidence" value="ECO:0007669"/>
    <property type="project" value="TreeGrafter"/>
</dbReference>
<keyword evidence="8 18" id="KW-0732">Signal</keyword>
<evidence type="ECO:0000256" key="15">
    <source>
        <dbReference type="ARBA" id="ARBA00023180"/>
    </source>
</evidence>
<dbReference type="SUPFAM" id="SSF49313">
    <property type="entry name" value="Cadherin-like"/>
    <property type="match status" value="5"/>
</dbReference>
<proteinExistence type="predicted"/>
<evidence type="ECO:0000256" key="3">
    <source>
        <dbReference type="ARBA" id="ARBA00004568"/>
    </source>
</evidence>
<dbReference type="GeneTree" id="ENSGT01030000234624"/>
<dbReference type="CDD" id="cd11304">
    <property type="entry name" value="Cadherin_repeat"/>
    <property type="match status" value="4"/>
</dbReference>
<name>A0A8C4X252_EPTBU</name>
<evidence type="ECO:0000256" key="11">
    <source>
        <dbReference type="ARBA" id="ARBA00022889"/>
    </source>
</evidence>
<feature type="domain" description="Cadherin" evidence="19">
    <location>
        <begin position="366"/>
        <end position="472"/>
    </location>
</feature>
<feature type="signal peptide" evidence="18">
    <location>
        <begin position="1"/>
        <end position="20"/>
    </location>
</feature>
<evidence type="ECO:0000256" key="1">
    <source>
        <dbReference type="ARBA" id="ARBA00004236"/>
    </source>
</evidence>
<evidence type="ECO:0000256" key="5">
    <source>
        <dbReference type="ARBA" id="ARBA00022490"/>
    </source>
</evidence>
<dbReference type="InterPro" id="IPR039808">
    <property type="entry name" value="Cadherin"/>
</dbReference>
<dbReference type="GO" id="GO:0005737">
    <property type="term" value="C:cytoplasm"/>
    <property type="evidence" value="ECO:0007669"/>
    <property type="project" value="UniProtKB-SubCell"/>
</dbReference>
<keyword evidence="12" id="KW-0965">Cell junction</keyword>
<evidence type="ECO:0000256" key="18">
    <source>
        <dbReference type="SAM" id="SignalP"/>
    </source>
</evidence>
<dbReference type="FunFam" id="2.60.40.60:FF:000011">
    <property type="entry name" value="Cadherin 1"/>
    <property type="match status" value="1"/>
</dbReference>
<feature type="domain" description="Cadherin" evidence="19">
    <location>
        <begin position="140"/>
        <end position="251"/>
    </location>
</feature>
<dbReference type="SMART" id="SM00112">
    <property type="entry name" value="CA"/>
    <property type="match status" value="4"/>
</dbReference>
<dbReference type="GO" id="GO:0007156">
    <property type="term" value="P:homophilic cell adhesion via plasma membrane adhesion molecules"/>
    <property type="evidence" value="ECO:0007669"/>
    <property type="project" value="InterPro"/>
</dbReference>
<dbReference type="GO" id="GO:0045296">
    <property type="term" value="F:cadherin binding"/>
    <property type="evidence" value="ECO:0007669"/>
    <property type="project" value="TreeGrafter"/>
</dbReference>
<evidence type="ECO:0000256" key="13">
    <source>
        <dbReference type="ARBA" id="ARBA00022989"/>
    </source>
</evidence>
<feature type="transmembrane region" description="Helical" evidence="17">
    <location>
        <begin position="585"/>
        <end position="608"/>
    </location>
</feature>
<keyword evidence="14 17" id="KW-0472">Membrane</keyword>
<sequence>MGAALLFFILVLGCMFAIQGTLLVRNKRDWAPPMPRVDENITSTKEYPLYVTTVVNDEAVHQELTYKITGEGVNELNPKSGTFMINKDGRIYLNHIVDREVKEEYKIEIRAYDNHDQQVDVAKDLKIIVVDINDESPVFDPTSLHGSLVEGTPAGTSVLRLKATDADKEDTNHVKLVYEFVNKPDENIFDINKETGIVTTRSVQDREVKSKYELVVVAKDCDGKISLCNVLITTATATIVIGDKNDNPPRFTNNQFQGSIKETILGPVKASVTIEDQDQKGSNNWKAVYSIISGDVENQFSVATNDTSNNPIISTIKPLDYEKSKEHTIVLKVENVEPLEGVALGPDATAFLTITVLNVMEPPEFTPSRQRYRIQEENKPNKIIGTVLAKDPDQPPKAVRFQVVDDPADWVSIDPNTGVLTAKKSMDRESRFVKNNTYTIKVSATKQGSPPMTSTIMVDIFLEDINDHSPDIQYNKNKFCLGSEKPVIINAVDKDTPPNTGPYTFSMEPRFSKHWKLRSIGYSEAEVRLVGNRPGGAQNISVVVKDQKGKAATRNVLVLVCYCEDWFPDSVCLDKGGSVGFGWDAIAAICFSLFALLLFGLLCCVFCCKKKKVQTRPPWYPSCPNGSTVDYNTEGGREVGDVKMTVPLNDNLQPFHLIKA</sequence>
<evidence type="ECO:0000256" key="6">
    <source>
        <dbReference type="ARBA" id="ARBA00022692"/>
    </source>
</evidence>
<reference evidence="20" key="1">
    <citation type="submission" date="2025-08" db="UniProtKB">
        <authorList>
            <consortium name="Ensembl"/>
        </authorList>
    </citation>
    <scope>IDENTIFICATION</scope>
</reference>
<dbReference type="InterPro" id="IPR015919">
    <property type="entry name" value="Cadherin-like_sf"/>
</dbReference>
<evidence type="ECO:0000313" key="20">
    <source>
        <dbReference type="Ensembl" id="ENSEBUP00000027186.1"/>
    </source>
</evidence>
<dbReference type="GO" id="GO:0000902">
    <property type="term" value="P:cell morphogenesis"/>
    <property type="evidence" value="ECO:0007669"/>
    <property type="project" value="TreeGrafter"/>
</dbReference>
<comment type="subcellular location">
    <subcellularLocation>
        <location evidence="3">Cell junction</location>
        <location evidence="3">Desmosome</location>
    </subcellularLocation>
    <subcellularLocation>
        <location evidence="1">Cell membrane</location>
    </subcellularLocation>
    <subcellularLocation>
        <location evidence="2">Cytoplasm</location>
    </subcellularLocation>
</comment>
<dbReference type="GO" id="GO:0005912">
    <property type="term" value="C:adherens junction"/>
    <property type="evidence" value="ECO:0007669"/>
    <property type="project" value="TreeGrafter"/>
</dbReference>